<dbReference type="InterPro" id="IPR029058">
    <property type="entry name" value="AB_hydrolase_fold"/>
</dbReference>
<evidence type="ECO:0000313" key="4">
    <source>
        <dbReference type="Proteomes" id="UP000623467"/>
    </source>
</evidence>
<sequence>MRSPGSFIVTLLAALVGAASSQNITNATWLDTGDTLQLSADPTFHFSLLELLGMGVYRGSDAADVLGAADAILPSDFTSFNSTFAELAARKQVQAFAAKNKVNARDTFFQAASYWRQADFFLHGNWSDPLIDLYWENQTACFNAANAALPVPGVRVTIPTSSNFSAIGIFYAPDHTTSAKPTLLVGNGYDGSQEDNYHQVCVAALERGWNCMTYEGPGQPTVRREQNIGFIADWEKVVTPVVDYLTTRTDVDMNRLALSGISMGGYLAARAAAAFEPRIKALVVNPGIVSVQAGYFTGFPDELLALFDSGNQTAFDAVINALLLNSSTPSGTRWGIEQGLWSFHTESPFEFFTLTGAMNLTGLYDKITIPTWTANSTRDTSFPNQSVMFATQLQNITNVALVTYDGPEGYHCQVGASTSTNRDVFEWLEDVFE</sequence>
<gene>
    <name evidence="3" type="ORF">MSAN_00950700</name>
</gene>
<proteinExistence type="predicted"/>
<feature type="chain" id="PRO_5034242523" evidence="2">
    <location>
        <begin position="22"/>
        <end position="433"/>
    </location>
</feature>
<evidence type="ECO:0000256" key="1">
    <source>
        <dbReference type="ARBA" id="ARBA00022801"/>
    </source>
</evidence>
<dbReference type="AlphaFoldDB" id="A0A8H6Z027"/>
<keyword evidence="2" id="KW-0732">Signal</keyword>
<dbReference type="GO" id="GO:0006508">
    <property type="term" value="P:proteolysis"/>
    <property type="evidence" value="ECO:0007669"/>
    <property type="project" value="InterPro"/>
</dbReference>
<feature type="signal peptide" evidence="2">
    <location>
        <begin position="1"/>
        <end position="21"/>
    </location>
</feature>
<dbReference type="InterPro" id="IPR010520">
    <property type="entry name" value="FrsA-like"/>
</dbReference>
<dbReference type="GO" id="GO:0008236">
    <property type="term" value="F:serine-type peptidase activity"/>
    <property type="evidence" value="ECO:0007669"/>
    <property type="project" value="InterPro"/>
</dbReference>
<dbReference type="Pfam" id="PF06500">
    <property type="entry name" value="FrsA-like"/>
    <property type="match status" value="1"/>
</dbReference>
<comment type="caution">
    <text evidence="3">The sequence shown here is derived from an EMBL/GenBank/DDBJ whole genome shotgun (WGS) entry which is preliminary data.</text>
</comment>
<name>A0A8H6Z027_9AGAR</name>
<organism evidence="3 4">
    <name type="scientific">Mycena sanguinolenta</name>
    <dbReference type="NCBI Taxonomy" id="230812"/>
    <lineage>
        <taxon>Eukaryota</taxon>
        <taxon>Fungi</taxon>
        <taxon>Dikarya</taxon>
        <taxon>Basidiomycota</taxon>
        <taxon>Agaricomycotina</taxon>
        <taxon>Agaricomycetes</taxon>
        <taxon>Agaricomycetidae</taxon>
        <taxon>Agaricales</taxon>
        <taxon>Marasmiineae</taxon>
        <taxon>Mycenaceae</taxon>
        <taxon>Mycena</taxon>
    </lineage>
</organism>
<keyword evidence="1 3" id="KW-0378">Hydrolase</keyword>
<protein>
    <submittedName>
        <fullName evidence="3">2,6-dihydropseudooxynicotine hydrolase</fullName>
    </submittedName>
</protein>
<accession>A0A8H6Z027</accession>
<evidence type="ECO:0000256" key="2">
    <source>
        <dbReference type="SAM" id="SignalP"/>
    </source>
</evidence>
<dbReference type="PANTHER" id="PTHR22946:SF12">
    <property type="entry name" value="CONIDIAL PIGMENT BIOSYNTHESIS PROTEIN AYG1 (AFU_ORTHOLOGUE AFUA_2G17550)"/>
    <property type="match status" value="1"/>
</dbReference>
<keyword evidence="4" id="KW-1185">Reference proteome</keyword>
<dbReference type="EMBL" id="JACAZH010000006">
    <property type="protein sequence ID" value="KAF7366920.1"/>
    <property type="molecule type" value="Genomic_DNA"/>
</dbReference>
<dbReference type="Gene3D" id="1.20.1440.110">
    <property type="entry name" value="acylaminoacyl peptidase"/>
    <property type="match status" value="1"/>
</dbReference>
<dbReference type="PANTHER" id="PTHR22946">
    <property type="entry name" value="DIENELACTONE HYDROLASE DOMAIN-CONTAINING PROTEIN-RELATED"/>
    <property type="match status" value="1"/>
</dbReference>
<dbReference type="Proteomes" id="UP000623467">
    <property type="component" value="Unassembled WGS sequence"/>
</dbReference>
<dbReference type="OrthoDB" id="249703at2759"/>
<dbReference type="InterPro" id="IPR050261">
    <property type="entry name" value="FrsA_esterase"/>
</dbReference>
<reference evidence="3" key="1">
    <citation type="submission" date="2020-05" db="EMBL/GenBank/DDBJ databases">
        <title>Mycena genomes resolve the evolution of fungal bioluminescence.</title>
        <authorList>
            <person name="Tsai I.J."/>
        </authorList>
    </citation>
    <scope>NUCLEOTIDE SEQUENCE</scope>
    <source>
        <strain evidence="3">160909Yilan</strain>
    </source>
</reference>
<dbReference type="Gene3D" id="3.40.50.1820">
    <property type="entry name" value="alpha/beta hydrolase"/>
    <property type="match status" value="1"/>
</dbReference>
<evidence type="ECO:0000313" key="3">
    <source>
        <dbReference type="EMBL" id="KAF7366920.1"/>
    </source>
</evidence>
<dbReference type="SUPFAM" id="SSF53474">
    <property type="entry name" value="alpha/beta-Hydrolases"/>
    <property type="match status" value="1"/>
</dbReference>